<dbReference type="RefSeq" id="WP_282906798.1">
    <property type="nucleotide sequence ID" value="NZ_JAGRPV010000001.1"/>
</dbReference>
<evidence type="ECO:0000313" key="1">
    <source>
        <dbReference type="EMBL" id="MDI4643751.1"/>
    </source>
</evidence>
<keyword evidence="2" id="KW-1185">Reference proteome</keyword>
<accession>A0ABT6TA94</accession>
<protein>
    <submittedName>
        <fullName evidence="1">Uncharacterized protein</fullName>
    </submittedName>
</protein>
<dbReference type="EMBL" id="JAGRPV010000001">
    <property type="protein sequence ID" value="MDI4643751.1"/>
    <property type="molecule type" value="Genomic_DNA"/>
</dbReference>
<comment type="caution">
    <text evidence="1">The sequence shown here is derived from an EMBL/GenBank/DDBJ whole genome shotgun (WGS) entry which is preliminary data.</text>
</comment>
<reference evidence="1" key="1">
    <citation type="submission" date="2023-04" db="EMBL/GenBank/DDBJ databases">
        <title>Comparative genomic analysis of Cohnella hashimotonis sp. nov., isolated from the International Space Station.</title>
        <authorList>
            <person name="Venkateswaran K."/>
            <person name="Simpson A."/>
        </authorList>
    </citation>
    <scope>NUCLEOTIDE SEQUENCE</scope>
    <source>
        <strain evidence="1">F6_2S_P_1</strain>
    </source>
</reference>
<gene>
    <name evidence="1" type="ORF">KB449_02215</name>
</gene>
<name>A0ABT6TA94_9BACL</name>
<sequence>MLIDIRANATPEDSRTHVRFPFKLDEPACAVGIHFEYSPKCLDDDSRARELLEQSFEKYVLPEQLALAKERLDRHLPLKNLITLSVDDPAGYRGACHRHDPVQSLWISEHDASPGLMKGKIAAGEWTITLSVHAVVTERCAYRLQVWAADEVEKGEQP</sequence>
<organism evidence="1 2">
    <name type="scientific">Cohnella hashimotonis</name>
    <dbReference type="NCBI Taxonomy" id="2826895"/>
    <lineage>
        <taxon>Bacteria</taxon>
        <taxon>Bacillati</taxon>
        <taxon>Bacillota</taxon>
        <taxon>Bacilli</taxon>
        <taxon>Bacillales</taxon>
        <taxon>Paenibacillaceae</taxon>
        <taxon>Cohnella</taxon>
    </lineage>
</organism>
<dbReference type="Proteomes" id="UP001161691">
    <property type="component" value="Unassembled WGS sequence"/>
</dbReference>
<proteinExistence type="predicted"/>
<evidence type="ECO:0000313" key="2">
    <source>
        <dbReference type="Proteomes" id="UP001161691"/>
    </source>
</evidence>